<evidence type="ECO:0000256" key="2">
    <source>
        <dbReference type="SAM" id="Phobius"/>
    </source>
</evidence>
<evidence type="ECO:0000313" key="4">
    <source>
        <dbReference type="EMBL" id="CAA0081059.1"/>
    </source>
</evidence>
<organism evidence="4 6">
    <name type="scientific">Zhongshania aliphaticivorans</name>
    <dbReference type="NCBI Taxonomy" id="1470434"/>
    <lineage>
        <taxon>Bacteria</taxon>
        <taxon>Pseudomonadati</taxon>
        <taxon>Pseudomonadota</taxon>
        <taxon>Gammaproteobacteria</taxon>
        <taxon>Cellvibrionales</taxon>
        <taxon>Spongiibacteraceae</taxon>
        <taxon>Zhongshania</taxon>
    </lineage>
</organism>
<dbReference type="GO" id="GO:0016020">
    <property type="term" value="C:membrane"/>
    <property type="evidence" value="ECO:0007669"/>
    <property type="project" value="UniProtKB-UniRule"/>
</dbReference>
<dbReference type="EMBL" id="CACSIM010000001">
    <property type="protein sequence ID" value="CAA0085299.1"/>
    <property type="molecule type" value="Genomic_DNA"/>
</dbReference>
<dbReference type="RefSeq" id="WP_159266976.1">
    <property type="nucleotide sequence ID" value="NZ_CACSIK010000001.1"/>
</dbReference>
<sequence>MGFSRTSQNNTHLEEDNPYWVSFSDIMAGLLVIFILASMALILQLQDKNEQVNDAIKDYKKADAVRRTIIEEIVTELKIANIEVTVGENHTVIRIPEDVISFDQGRFTLPRNPNIRKNILKIGEVLGESIRKDKRWEQLDTVFVEGHTDELHCPKRLCPLGNWGLSANRAISVWRFWDEGLADEKKLDQLENHIGDKLFSVSGYAETRPEESTVGIPPTRESRAKNRRIDVRFTIRRPNLTEFEDMKAGL</sequence>
<dbReference type="SUPFAM" id="SSF103088">
    <property type="entry name" value="OmpA-like"/>
    <property type="match status" value="1"/>
</dbReference>
<dbReference type="PROSITE" id="PS51123">
    <property type="entry name" value="OMPA_2"/>
    <property type="match status" value="1"/>
</dbReference>
<feature type="transmembrane region" description="Helical" evidence="2">
    <location>
        <begin position="20"/>
        <end position="43"/>
    </location>
</feature>
<dbReference type="InterPro" id="IPR006665">
    <property type="entry name" value="OmpA-like"/>
</dbReference>
<feature type="domain" description="OmpA-like" evidence="3">
    <location>
        <begin position="89"/>
        <end position="237"/>
    </location>
</feature>
<evidence type="ECO:0000313" key="7">
    <source>
        <dbReference type="Proteomes" id="UP000439591"/>
    </source>
</evidence>
<keyword evidence="2" id="KW-0812">Transmembrane</keyword>
<keyword evidence="2" id="KW-1133">Transmembrane helix</keyword>
<name>A0A5S9MUI4_9GAMM</name>
<gene>
    <name evidence="4" type="ORF">IHBHHGIJ_00267</name>
    <name evidence="5" type="ORF">KFEGEMFD_00883</name>
</gene>
<dbReference type="InterPro" id="IPR050330">
    <property type="entry name" value="Bact_OuterMem_StrucFunc"/>
</dbReference>
<dbReference type="Proteomes" id="UP000439591">
    <property type="component" value="Unassembled WGS sequence"/>
</dbReference>
<dbReference type="InterPro" id="IPR036737">
    <property type="entry name" value="OmpA-like_sf"/>
</dbReference>
<dbReference type="EMBL" id="CACSIK010000001">
    <property type="protein sequence ID" value="CAA0081059.1"/>
    <property type="molecule type" value="Genomic_DNA"/>
</dbReference>
<dbReference type="Proteomes" id="UP000435877">
    <property type="component" value="Unassembled WGS sequence"/>
</dbReference>
<evidence type="ECO:0000259" key="3">
    <source>
        <dbReference type="PROSITE" id="PS51123"/>
    </source>
</evidence>
<keyword evidence="6" id="KW-1185">Reference proteome</keyword>
<dbReference type="OrthoDB" id="9815217at2"/>
<proteinExistence type="predicted"/>
<dbReference type="Gene3D" id="3.30.1330.60">
    <property type="entry name" value="OmpA-like domain"/>
    <property type="match status" value="1"/>
</dbReference>
<reference evidence="6 7" key="1">
    <citation type="submission" date="2019-11" db="EMBL/GenBank/DDBJ databases">
        <authorList>
            <person name="Holert J."/>
        </authorList>
    </citation>
    <scope>NUCLEOTIDE SEQUENCE [LARGE SCALE GENOMIC DNA]</scope>
    <source>
        <strain evidence="5">BC3_2A</strain>
        <strain evidence="4">SB11_1A</strain>
    </source>
</reference>
<evidence type="ECO:0000313" key="5">
    <source>
        <dbReference type="EMBL" id="CAA0085299.1"/>
    </source>
</evidence>
<accession>A0A5S9MUI4</accession>
<dbReference type="AlphaFoldDB" id="A0A5S9MUI4"/>
<dbReference type="PANTHER" id="PTHR30329:SF20">
    <property type="entry name" value="EXPORTED PROTEIN"/>
    <property type="match status" value="1"/>
</dbReference>
<dbReference type="PANTHER" id="PTHR30329">
    <property type="entry name" value="STATOR ELEMENT OF FLAGELLAR MOTOR COMPLEX"/>
    <property type="match status" value="1"/>
</dbReference>
<dbReference type="Pfam" id="PF00691">
    <property type="entry name" value="OmpA"/>
    <property type="match status" value="1"/>
</dbReference>
<evidence type="ECO:0000313" key="6">
    <source>
        <dbReference type="Proteomes" id="UP000435877"/>
    </source>
</evidence>
<protein>
    <recommendedName>
        <fullName evidence="3">OmpA-like domain-containing protein</fullName>
    </recommendedName>
</protein>
<keyword evidence="1 2" id="KW-0472">Membrane</keyword>
<evidence type="ECO:0000256" key="1">
    <source>
        <dbReference type="PROSITE-ProRule" id="PRU00473"/>
    </source>
</evidence>